<organism evidence="7 8">
    <name type="scientific">Rhododendron simsii</name>
    <name type="common">Sims's rhododendron</name>
    <dbReference type="NCBI Taxonomy" id="118357"/>
    <lineage>
        <taxon>Eukaryota</taxon>
        <taxon>Viridiplantae</taxon>
        <taxon>Streptophyta</taxon>
        <taxon>Embryophyta</taxon>
        <taxon>Tracheophyta</taxon>
        <taxon>Spermatophyta</taxon>
        <taxon>Magnoliopsida</taxon>
        <taxon>eudicotyledons</taxon>
        <taxon>Gunneridae</taxon>
        <taxon>Pentapetalae</taxon>
        <taxon>asterids</taxon>
        <taxon>Ericales</taxon>
        <taxon>Ericaceae</taxon>
        <taxon>Ericoideae</taxon>
        <taxon>Rhodoreae</taxon>
        <taxon>Rhododendron</taxon>
    </lineage>
</organism>
<dbReference type="InterPro" id="IPR036291">
    <property type="entry name" value="NAD(P)-bd_dom_sf"/>
</dbReference>
<proteinExistence type="inferred from homology"/>
<gene>
    <name evidence="7" type="ORF">RHSIM_Rhsim08G0192200</name>
</gene>
<comment type="similarity">
    <text evidence="2">Belongs to the short-chain dehydrogenases/reductases (SDR) family.</text>
</comment>
<sequence>MQKACLVSVHGKEREATSRSGLQARRLGSPDVNVESGDVSKVEDYRSGWCFPVESTEGCTKAIFKISHLQGRQVLDRASLIGGGRYISGKYGSWPTAEGMDSIHKLLNIVLPLISLFSLFIFLPAILLFKISGSILRSVFSENVSGKVVLITGASSGIGEHLAYEYAKGGACLVLVARREKQLQEVACKARRLGSPDLIVESGDVSKVEDYKRFVDAALNHFGKCMYIYIYVYQTLALNINFWGFAYCTHFAIPHLRKSRGKITVVASMAQWCPVPRASIYCAKMDNFPVESTEGCTKAIFKSICRGDRYLIEPAWVRMIHLWNLLCPEAVESFIRWVLITRLNNNSNPTHNSGQLKAD</sequence>
<dbReference type="GO" id="GO:0005829">
    <property type="term" value="C:cytosol"/>
    <property type="evidence" value="ECO:0007669"/>
    <property type="project" value="TreeGrafter"/>
</dbReference>
<keyword evidence="3" id="KW-0521">NADP</keyword>
<dbReference type="Proteomes" id="UP000626092">
    <property type="component" value="Unassembled WGS sequence"/>
</dbReference>
<dbReference type="AlphaFoldDB" id="A0A834GI92"/>
<dbReference type="PRINTS" id="PR00081">
    <property type="entry name" value="GDHRDH"/>
</dbReference>
<dbReference type="GO" id="GO:0016020">
    <property type="term" value="C:membrane"/>
    <property type="evidence" value="ECO:0007669"/>
    <property type="project" value="UniProtKB-SubCell"/>
</dbReference>
<keyword evidence="6" id="KW-1133">Transmembrane helix</keyword>
<keyword evidence="6" id="KW-0472">Membrane</keyword>
<dbReference type="EMBL" id="WJXA01000008">
    <property type="protein sequence ID" value="KAF7135408.1"/>
    <property type="molecule type" value="Genomic_DNA"/>
</dbReference>
<feature type="transmembrane region" description="Helical" evidence="6">
    <location>
        <begin position="109"/>
        <end position="129"/>
    </location>
</feature>
<keyword evidence="6" id="KW-0812">Transmembrane</keyword>
<dbReference type="Gene3D" id="3.40.50.720">
    <property type="entry name" value="NAD(P)-binding Rossmann-like Domain"/>
    <property type="match status" value="2"/>
</dbReference>
<evidence type="ECO:0000256" key="5">
    <source>
        <dbReference type="ARBA" id="ARBA00023002"/>
    </source>
</evidence>
<evidence type="ECO:0000313" key="8">
    <source>
        <dbReference type="Proteomes" id="UP000626092"/>
    </source>
</evidence>
<evidence type="ECO:0000256" key="2">
    <source>
        <dbReference type="ARBA" id="ARBA00006484"/>
    </source>
</evidence>
<dbReference type="GO" id="GO:0016491">
    <property type="term" value="F:oxidoreductase activity"/>
    <property type="evidence" value="ECO:0007669"/>
    <property type="project" value="UniProtKB-KW"/>
</dbReference>
<comment type="subcellular location">
    <subcellularLocation>
        <location evidence="1">Membrane</location>
        <topology evidence="1">Single-pass type II membrane protein</topology>
    </subcellularLocation>
</comment>
<keyword evidence="5" id="KW-0560">Oxidoreductase</keyword>
<dbReference type="InterPro" id="IPR002347">
    <property type="entry name" value="SDR_fam"/>
</dbReference>
<dbReference type="SUPFAM" id="SSF51735">
    <property type="entry name" value="NAD(P)-binding Rossmann-fold domains"/>
    <property type="match status" value="1"/>
</dbReference>
<evidence type="ECO:0000256" key="3">
    <source>
        <dbReference type="ARBA" id="ARBA00022857"/>
    </source>
</evidence>
<evidence type="ECO:0000313" key="7">
    <source>
        <dbReference type="EMBL" id="KAF7135408.1"/>
    </source>
</evidence>
<keyword evidence="8" id="KW-1185">Reference proteome</keyword>
<dbReference type="PANTHER" id="PTHR43391:SF76">
    <property type="entry name" value="11-BETA-HYDROXYSTEROID DEHYDROGENASE-LIKE 2-RELATED"/>
    <property type="match status" value="1"/>
</dbReference>
<evidence type="ECO:0000256" key="6">
    <source>
        <dbReference type="SAM" id="Phobius"/>
    </source>
</evidence>
<dbReference type="Pfam" id="PF00106">
    <property type="entry name" value="adh_short"/>
    <property type="match status" value="1"/>
</dbReference>
<protein>
    <submittedName>
        <fullName evidence="7">Uncharacterized protein</fullName>
    </submittedName>
</protein>
<reference evidence="7" key="1">
    <citation type="submission" date="2019-11" db="EMBL/GenBank/DDBJ databases">
        <authorList>
            <person name="Liu Y."/>
            <person name="Hou J."/>
            <person name="Li T.-Q."/>
            <person name="Guan C.-H."/>
            <person name="Wu X."/>
            <person name="Wu H.-Z."/>
            <person name="Ling F."/>
            <person name="Zhang R."/>
            <person name="Shi X.-G."/>
            <person name="Ren J.-P."/>
            <person name="Chen E.-F."/>
            <person name="Sun J.-M."/>
        </authorList>
    </citation>
    <scope>NUCLEOTIDE SEQUENCE</scope>
    <source>
        <strain evidence="7">Adult_tree_wgs_1</strain>
        <tissue evidence="7">Leaves</tissue>
    </source>
</reference>
<dbReference type="PANTHER" id="PTHR43391">
    <property type="entry name" value="RETINOL DEHYDROGENASE-RELATED"/>
    <property type="match status" value="1"/>
</dbReference>
<keyword evidence="4" id="KW-0735">Signal-anchor</keyword>
<evidence type="ECO:0000256" key="1">
    <source>
        <dbReference type="ARBA" id="ARBA00004606"/>
    </source>
</evidence>
<dbReference type="OrthoDB" id="47007at2759"/>
<name>A0A834GI92_RHOSS</name>
<accession>A0A834GI92</accession>
<evidence type="ECO:0000256" key="4">
    <source>
        <dbReference type="ARBA" id="ARBA00022968"/>
    </source>
</evidence>
<comment type="caution">
    <text evidence="7">The sequence shown here is derived from an EMBL/GenBank/DDBJ whole genome shotgun (WGS) entry which is preliminary data.</text>
</comment>